<dbReference type="Gene3D" id="3.40.50.2020">
    <property type="match status" value="1"/>
</dbReference>
<dbReference type="PANTHER" id="PTHR11608:SF0">
    <property type="entry name" value="BIFUNCTIONAL PROTEIN PYRR"/>
    <property type="match status" value="1"/>
</dbReference>
<comment type="caution">
    <text evidence="2">The sequence shown here is derived from an EMBL/GenBank/DDBJ whole genome shotgun (WGS) entry which is preliminary data.</text>
</comment>
<dbReference type="SUPFAM" id="SSF53271">
    <property type="entry name" value="PRTase-like"/>
    <property type="match status" value="1"/>
</dbReference>
<evidence type="ECO:0000259" key="1">
    <source>
        <dbReference type="Pfam" id="PF00156"/>
    </source>
</evidence>
<keyword evidence="2" id="KW-0808">Transferase</keyword>
<dbReference type="InterPro" id="IPR029057">
    <property type="entry name" value="PRTase-like"/>
</dbReference>
<organism evidence="2 3">
    <name type="scientific">Herminiimonas glaciei</name>
    <dbReference type="NCBI Taxonomy" id="523788"/>
    <lineage>
        <taxon>Bacteria</taxon>
        <taxon>Pseudomonadati</taxon>
        <taxon>Pseudomonadota</taxon>
        <taxon>Betaproteobacteria</taxon>
        <taxon>Burkholderiales</taxon>
        <taxon>Oxalobacteraceae</taxon>
        <taxon>Herminiimonas</taxon>
    </lineage>
</organism>
<gene>
    <name evidence="2" type="primary">pyrR</name>
    <name evidence="2" type="ORF">ACFQPC_12780</name>
</gene>
<dbReference type="RefSeq" id="WP_382272311.1">
    <property type="nucleotide sequence ID" value="NZ_JBHTBU010000002.1"/>
</dbReference>
<dbReference type="PANTHER" id="PTHR11608">
    <property type="entry name" value="BIFUNCTIONAL PROTEIN PYRR"/>
    <property type="match status" value="1"/>
</dbReference>
<dbReference type="Proteomes" id="UP001596542">
    <property type="component" value="Unassembled WGS sequence"/>
</dbReference>
<dbReference type="InterPro" id="IPR050137">
    <property type="entry name" value="PyrR_bifunctional"/>
</dbReference>
<keyword evidence="3" id="KW-1185">Reference proteome</keyword>
<dbReference type="InterPro" id="IPR000836">
    <property type="entry name" value="PRTase_dom"/>
</dbReference>
<dbReference type="EMBL" id="JBHTBU010000002">
    <property type="protein sequence ID" value="MFC7288917.1"/>
    <property type="molecule type" value="Genomic_DNA"/>
</dbReference>
<sequence>MRSKLNGTALCRRLANLMRPHVNRSTKLIGIHTGGIWVAEYLRTALELTSPIGTLDVSYQRDDCGHRQLNFGVHRSKIPFDMNGQQIIIVDDVLYTGRTIRAAINEVFEYGRPEKIELAVVVNRGGHELPVKETFCAKHINLPYTQSLKLIRDNEGCLIFHLNENEEKATR</sequence>
<keyword evidence="2" id="KW-0328">Glycosyltransferase</keyword>
<protein>
    <submittedName>
        <fullName evidence="2">Bifunctional pyr operon transcriptional regulator/uracil phosphoribosyltransferase PyrR</fullName>
        <ecNumber evidence="2">2.4.2.9</ecNumber>
    </submittedName>
</protein>
<dbReference type="EC" id="2.4.2.9" evidence="2"/>
<dbReference type="CDD" id="cd06223">
    <property type="entry name" value="PRTases_typeI"/>
    <property type="match status" value="1"/>
</dbReference>
<reference evidence="3" key="1">
    <citation type="journal article" date="2019" name="Int. J. Syst. Evol. Microbiol.">
        <title>The Global Catalogue of Microorganisms (GCM) 10K type strain sequencing project: providing services to taxonomists for standard genome sequencing and annotation.</title>
        <authorList>
            <consortium name="The Broad Institute Genomics Platform"/>
            <consortium name="The Broad Institute Genome Sequencing Center for Infectious Disease"/>
            <person name="Wu L."/>
            <person name="Ma J."/>
        </authorList>
    </citation>
    <scope>NUCLEOTIDE SEQUENCE [LARGE SCALE GENOMIC DNA]</scope>
    <source>
        <strain evidence="3">KACC 12508</strain>
    </source>
</reference>
<dbReference type="Pfam" id="PF00156">
    <property type="entry name" value="Pribosyltran"/>
    <property type="match status" value="1"/>
</dbReference>
<dbReference type="GO" id="GO:0004845">
    <property type="term" value="F:uracil phosphoribosyltransferase activity"/>
    <property type="evidence" value="ECO:0007669"/>
    <property type="project" value="UniProtKB-EC"/>
</dbReference>
<dbReference type="NCBIfam" id="NF003545">
    <property type="entry name" value="PRK05205.1-1"/>
    <property type="match status" value="1"/>
</dbReference>
<evidence type="ECO:0000313" key="2">
    <source>
        <dbReference type="EMBL" id="MFC7288917.1"/>
    </source>
</evidence>
<accession>A0ABW2IDF7</accession>
<feature type="domain" description="Phosphoribosyltransferase" evidence="1">
    <location>
        <begin position="23"/>
        <end position="133"/>
    </location>
</feature>
<evidence type="ECO:0000313" key="3">
    <source>
        <dbReference type="Proteomes" id="UP001596542"/>
    </source>
</evidence>
<name>A0ABW2IDF7_9BURK</name>
<proteinExistence type="predicted"/>